<evidence type="ECO:0000256" key="5">
    <source>
        <dbReference type="ARBA" id="ARBA00023242"/>
    </source>
</evidence>
<dbReference type="RefSeq" id="XP_073980905.1">
    <property type="nucleotide sequence ID" value="XM_074124804.1"/>
</dbReference>
<feature type="region of interest" description="Disordered" evidence="7">
    <location>
        <begin position="650"/>
        <end position="683"/>
    </location>
</feature>
<evidence type="ECO:0000256" key="6">
    <source>
        <dbReference type="RuleBase" id="RU361124"/>
    </source>
</evidence>
<dbReference type="GO" id="GO:0006357">
    <property type="term" value="P:regulation of transcription by RNA polymerase II"/>
    <property type="evidence" value="ECO:0007669"/>
    <property type="project" value="InterPro"/>
</dbReference>
<feature type="compositionally biased region" description="Basic and acidic residues" evidence="7">
    <location>
        <begin position="655"/>
        <end position="664"/>
    </location>
</feature>
<evidence type="ECO:0000259" key="8">
    <source>
        <dbReference type="Pfam" id="PF10513"/>
    </source>
</evidence>
<dbReference type="GO" id="GO:0035267">
    <property type="term" value="C:NuA4 histone acetyltransferase complex"/>
    <property type="evidence" value="ECO:0007669"/>
    <property type="project" value="InterPro"/>
</dbReference>
<dbReference type="PANTHER" id="PTHR14898">
    <property type="entry name" value="ENHANCER OF POLYCOMB"/>
    <property type="match status" value="1"/>
</dbReference>
<dbReference type="EMBL" id="ACPB03000358">
    <property type="status" value="NOT_ANNOTATED_CDS"/>
    <property type="molecule type" value="Genomic_DNA"/>
</dbReference>
<dbReference type="GeneID" id="141452538"/>
<feature type="region of interest" description="Disordered" evidence="7">
    <location>
        <begin position="299"/>
        <end position="380"/>
    </location>
</feature>
<reference evidence="9" key="1">
    <citation type="submission" date="2015-05" db="UniProtKB">
        <authorList>
            <consortium name="EnsemblMetazoa"/>
        </authorList>
    </citation>
    <scope>IDENTIFICATION</scope>
</reference>
<feature type="compositionally biased region" description="Basic and acidic residues" evidence="7">
    <location>
        <begin position="311"/>
        <end position="320"/>
    </location>
</feature>
<evidence type="ECO:0000256" key="2">
    <source>
        <dbReference type="ARBA" id="ARBA00008035"/>
    </source>
</evidence>
<feature type="domain" description="Enhancer of polycomb-like N-terminal" evidence="8">
    <location>
        <begin position="7"/>
        <end position="139"/>
    </location>
</feature>
<feature type="region of interest" description="Disordered" evidence="7">
    <location>
        <begin position="710"/>
        <end position="745"/>
    </location>
</feature>
<dbReference type="eggNOG" id="KOG2261">
    <property type="taxonomic scope" value="Eukaryota"/>
</dbReference>
<dbReference type="InterPro" id="IPR019542">
    <property type="entry name" value="Enhancer_polycomb-like_N"/>
</dbReference>
<feature type="region of interest" description="Disordered" evidence="7">
    <location>
        <begin position="485"/>
        <end position="504"/>
    </location>
</feature>
<keyword evidence="4 6" id="KW-0804">Transcription</keyword>
<feature type="compositionally biased region" description="Basic residues" evidence="7">
    <location>
        <begin position="321"/>
        <end position="333"/>
    </location>
</feature>
<dbReference type="HOGENOM" id="CLU_012781_1_0_1"/>
<evidence type="ECO:0000313" key="9">
    <source>
        <dbReference type="EnsemblMetazoa" id="RPRC008586-PA"/>
    </source>
</evidence>
<comment type="subcellular location">
    <subcellularLocation>
        <location evidence="1 6">Nucleus</location>
    </subcellularLocation>
</comment>
<name>T1HX16_RHOPR</name>
<dbReference type="VEuPathDB" id="VectorBase:RPRC008586"/>
<protein>
    <recommendedName>
        <fullName evidence="6">Enhancer of polycomb-like protein</fullName>
    </recommendedName>
</protein>
<keyword evidence="10" id="KW-1185">Reference proteome</keyword>
<evidence type="ECO:0000256" key="4">
    <source>
        <dbReference type="ARBA" id="ARBA00023163"/>
    </source>
</evidence>
<dbReference type="Proteomes" id="UP000015103">
    <property type="component" value="Unassembled WGS sequence"/>
</dbReference>
<dbReference type="InParanoid" id="T1HX16"/>
<dbReference type="InterPro" id="IPR024943">
    <property type="entry name" value="Enhancer_polycomb"/>
</dbReference>
<evidence type="ECO:0000256" key="3">
    <source>
        <dbReference type="ARBA" id="ARBA00023015"/>
    </source>
</evidence>
<keyword evidence="5 6" id="KW-0539">Nucleus</keyword>
<sequence length="745" mass="82559">MSKLSFRARALDATKPLPIYLAEELPDLPEYSAINRAVPQMPSGMEKEEECEHHLQRAIITGLIIPTPEVECMEDRLAYDRLYPANYKPPRQLIHMQPFSMEEDVPDYDIDSEDEKWLSRQKLDITPLKFEEMMDRLEKNCAQNFASQNHKELLLKDDDELSIAIFDYWLSKRLSTQPQPLVPCVKTEANNRGPGNMNNSNPYLAFRRRTEKMQTRKNRKNDETSYEKMVKLRRDLSRALQLLEMVKRRESAKKELLHLTIQLYEKRYQANDFSGQMIADVSTPLKTTRPAFTPIYSNQYTANHSPWPLKPPKEDIGPGRKEKRQYKKRKHKVPTGIGVGTGNALSVSGSVSLTGNGSSGEDEPPQSYGPASPPSSPQVSFPFYRNKNCSYQAAISGGGLGGGSWSENEYVGSVSGENYRYSLASVSQPRKKSVGLVRRRIGRGGRVILDRAGPSVDDFWSSLDFKIQDSAKGSLSQSLHSSSTFQYRHYRPKTPPPKELDISESEDNLGLSQGSSLCLQVENPLDHEAMAVELELGELFPDLDIEVVKSELLEKRPKRLKSQRSISPLEVIGASQFRVYDEHCVAVVNSSCARQSHLNITTQSTLQTTSILTSPASSFSSLATTFNHQRLPMLTTTTSVCERVPPLLPNGPLNHIERGDRSDVETSSGSTVVHKWSSSSSGIGCTVGGPTSNGAQINLLNSKLAGRAASNTSLSNEGGGGHKRGGGTGGQATTTLVHSTPMEVT</sequence>
<keyword evidence="3 6" id="KW-0805">Transcription regulation</keyword>
<feature type="compositionally biased region" description="Low complexity" evidence="7">
    <location>
        <begin position="667"/>
        <end position="683"/>
    </location>
</feature>
<evidence type="ECO:0000256" key="7">
    <source>
        <dbReference type="SAM" id="MobiDB-lite"/>
    </source>
</evidence>
<dbReference type="EnsemblMetazoa" id="RPRC008586-RA">
    <property type="protein sequence ID" value="RPRC008586-PA"/>
    <property type="gene ID" value="RPRC008586"/>
</dbReference>
<comment type="similarity">
    <text evidence="2 6">Belongs to the enhancer of polycomb family.</text>
</comment>
<dbReference type="Pfam" id="PF10513">
    <property type="entry name" value="EPL1"/>
    <property type="match status" value="1"/>
</dbReference>
<organism evidence="9 10">
    <name type="scientific">Rhodnius prolixus</name>
    <name type="common">Triatomid bug</name>
    <dbReference type="NCBI Taxonomy" id="13249"/>
    <lineage>
        <taxon>Eukaryota</taxon>
        <taxon>Metazoa</taxon>
        <taxon>Ecdysozoa</taxon>
        <taxon>Arthropoda</taxon>
        <taxon>Hexapoda</taxon>
        <taxon>Insecta</taxon>
        <taxon>Pterygota</taxon>
        <taxon>Neoptera</taxon>
        <taxon>Paraneoptera</taxon>
        <taxon>Hemiptera</taxon>
        <taxon>Heteroptera</taxon>
        <taxon>Panheteroptera</taxon>
        <taxon>Cimicomorpha</taxon>
        <taxon>Reduviidae</taxon>
        <taxon>Triatominae</taxon>
        <taxon>Rhodnius</taxon>
    </lineage>
</organism>
<dbReference type="STRING" id="13249.T1HX16"/>
<accession>T1HX16</accession>
<evidence type="ECO:0000313" key="10">
    <source>
        <dbReference type="Proteomes" id="UP000015103"/>
    </source>
</evidence>
<dbReference type="GO" id="GO:0005634">
    <property type="term" value="C:nucleus"/>
    <property type="evidence" value="ECO:0007669"/>
    <property type="project" value="UniProtKB-SubCell"/>
</dbReference>
<feature type="compositionally biased region" description="Polar residues" evidence="7">
    <location>
        <begin position="343"/>
        <end position="356"/>
    </location>
</feature>
<evidence type="ECO:0000256" key="1">
    <source>
        <dbReference type="ARBA" id="ARBA00004123"/>
    </source>
</evidence>
<dbReference type="AlphaFoldDB" id="T1HX16"/>
<proteinExistence type="inferred from homology"/>